<evidence type="ECO:0000259" key="3">
    <source>
        <dbReference type="PROSITE" id="PS50072"/>
    </source>
</evidence>
<proteinExistence type="inferred from homology"/>
<protein>
    <submittedName>
        <fullName evidence="4">Peptidyl-prolyl cis-trans isomerase CYP95</fullName>
    </submittedName>
</protein>
<dbReference type="SUPFAM" id="SSF50891">
    <property type="entry name" value="Cyclophilin-like"/>
    <property type="match status" value="1"/>
</dbReference>
<dbReference type="PANTHER" id="PTHR11071:SF561">
    <property type="entry name" value="PEPTIDYL-PROLYL CIS-TRANS ISOMERASE D-RELATED"/>
    <property type="match status" value="1"/>
</dbReference>
<evidence type="ECO:0000256" key="2">
    <source>
        <dbReference type="SAM" id="SignalP"/>
    </source>
</evidence>
<feature type="chain" id="PRO_5015141328" evidence="2">
    <location>
        <begin position="20"/>
        <end position="104"/>
    </location>
</feature>
<evidence type="ECO:0000313" key="4">
    <source>
        <dbReference type="EMBL" id="MBX22985.1"/>
    </source>
</evidence>
<dbReference type="GO" id="GO:0003755">
    <property type="term" value="F:peptidyl-prolyl cis-trans isomerase activity"/>
    <property type="evidence" value="ECO:0007669"/>
    <property type="project" value="InterPro"/>
</dbReference>
<dbReference type="EMBL" id="GGEC01042501">
    <property type="protein sequence ID" value="MBX22985.1"/>
    <property type="molecule type" value="Transcribed_RNA"/>
</dbReference>
<dbReference type="GO" id="GO:0005737">
    <property type="term" value="C:cytoplasm"/>
    <property type="evidence" value="ECO:0007669"/>
    <property type="project" value="TreeGrafter"/>
</dbReference>
<dbReference type="Gene3D" id="2.40.100.10">
    <property type="entry name" value="Cyclophilin-like"/>
    <property type="match status" value="1"/>
</dbReference>
<organism evidence="4">
    <name type="scientific">Rhizophora mucronata</name>
    <name type="common">Asiatic mangrove</name>
    <dbReference type="NCBI Taxonomy" id="61149"/>
    <lineage>
        <taxon>Eukaryota</taxon>
        <taxon>Viridiplantae</taxon>
        <taxon>Streptophyta</taxon>
        <taxon>Embryophyta</taxon>
        <taxon>Tracheophyta</taxon>
        <taxon>Spermatophyta</taxon>
        <taxon>Magnoliopsida</taxon>
        <taxon>eudicotyledons</taxon>
        <taxon>Gunneridae</taxon>
        <taxon>Pentapetalae</taxon>
        <taxon>rosids</taxon>
        <taxon>fabids</taxon>
        <taxon>Malpighiales</taxon>
        <taxon>Rhizophoraceae</taxon>
        <taxon>Rhizophora</taxon>
    </lineage>
</organism>
<dbReference type="GO" id="GO:0006457">
    <property type="term" value="P:protein folding"/>
    <property type="evidence" value="ECO:0007669"/>
    <property type="project" value="TreeGrafter"/>
</dbReference>
<dbReference type="AlphaFoldDB" id="A0A2P2LYF6"/>
<name>A0A2P2LYF6_RHIMU</name>
<keyword evidence="2" id="KW-0732">Signal</keyword>
<dbReference type="PROSITE" id="PS50072">
    <property type="entry name" value="CSA_PPIASE_2"/>
    <property type="match status" value="1"/>
</dbReference>
<feature type="signal peptide" evidence="2">
    <location>
        <begin position="1"/>
        <end position="19"/>
    </location>
</feature>
<dbReference type="InterPro" id="IPR029000">
    <property type="entry name" value="Cyclophilin-like_dom_sf"/>
</dbReference>
<reference evidence="4" key="1">
    <citation type="submission" date="2018-02" db="EMBL/GenBank/DDBJ databases">
        <title>Rhizophora mucronata_Transcriptome.</title>
        <authorList>
            <person name="Meera S.P."/>
            <person name="Sreeshan A."/>
            <person name="Augustine A."/>
        </authorList>
    </citation>
    <scope>NUCLEOTIDE SEQUENCE</scope>
    <source>
        <tissue evidence="4">Leaf</tissue>
    </source>
</reference>
<comment type="similarity">
    <text evidence="1">Belongs to the cyclophilin-type PPIase family.</text>
</comment>
<dbReference type="InterPro" id="IPR002130">
    <property type="entry name" value="Cyclophilin-type_PPIase_dom"/>
</dbReference>
<dbReference type="GO" id="GO:0016018">
    <property type="term" value="F:cyclosporin A binding"/>
    <property type="evidence" value="ECO:0007669"/>
    <property type="project" value="TreeGrafter"/>
</dbReference>
<accession>A0A2P2LYF6</accession>
<evidence type="ECO:0000256" key="1">
    <source>
        <dbReference type="ARBA" id="ARBA00007365"/>
    </source>
</evidence>
<dbReference type="Pfam" id="PF00160">
    <property type="entry name" value="Pro_isomerase"/>
    <property type="match status" value="1"/>
</dbReference>
<keyword evidence="4" id="KW-0413">Isomerase</keyword>
<feature type="domain" description="PPIase cyclophilin-type" evidence="3">
    <location>
        <begin position="49"/>
        <end position="101"/>
    </location>
</feature>
<sequence length="104" mass="11697">MRSWLIWSICIILAEVCLSLNFEGMRLLCSICNKVCFKGLFTFSFFLVSGTGGESIYGGNFPDESPRLKHDEPGLLSMSIADRNTLGSQFVITFKANHHLDRFV</sequence>
<dbReference type="PANTHER" id="PTHR11071">
    <property type="entry name" value="PEPTIDYL-PROLYL CIS-TRANS ISOMERASE"/>
    <property type="match status" value="1"/>
</dbReference>